<gene>
    <name evidence="2" type="ORF">BDV38DRAFT_234962</name>
</gene>
<evidence type="ECO:0000313" key="3">
    <source>
        <dbReference type="Proteomes" id="UP000325672"/>
    </source>
</evidence>
<reference evidence="2 3" key="1">
    <citation type="submission" date="2019-04" db="EMBL/GenBank/DDBJ databases">
        <title>Friends and foes A comparative genomics study of 23 Aspergillus species from section Flavi.</title>
        <authorList>
            <consortium name="DOE Joint Genome Institute"/>
            <person name="Kjaerbolling I."/>
            <person name="Vesth T."/>
            <person name="Frisvad J.C."/>
            <person name="Nybo J.L."/>
            <person name="Theobald S."/>
            <person name="Kildgaard S."/>
            <person name="Isbrandt T."/>
            <person name="Kuo A."/>
            <person name="Sato A."/>
            <person name="Lyhne E.K."/>
            <person name="Kogle M.E."/>
            <person name="Wiebenga A."/>
            <person name="Kun R.S."/>
            <person name="Lubbers R.J."/>
            <person name="Makela M.R."/>
            <person name="Barry K."/>
            <person name="Chovatia M."/>
            <person name="Clum A."/>
            <person name="Daum C."/>
            <person name="Haridas S."/>
            <person name="He G."/>
            <person name="LaButti K."/>
            <person name="Lipzen A."/>
            <person name="Mondo S."/>
            <person name="Riley R."/>
            <person name="Salamov A."/>
            <person name="Simmons B.A."/>
            <person name="Magnuson J.K."/>
            <person name="Henrissat B."/>
            <person name="Mortensen U.H."/>
            <person name="Larsen T.O."/>
            <person name="Devries R.P."/>
            <person name="Grigoriev I.V."/>
            <person name="Machida M."/>
            <person name="Baker S.E."/>
            <person name="Andersen M.R."/>
        </authorList>
    </citation>
    <scope>NUCLEOTIDE SEQUENCE [LARGE SCALE GENOMIC DNA]</scope>
    <source>
        <strain evidence="2 3">CBS 117625</strain>
    </source>
</reference>
<dbReference type="RefSeq" id="XP_031918586.1">
    <property type="nucleotide sequence ID" value="XM_032053299.1"/>
</dbReference>
<accession>A0A5N6T867</accession>
<dbReference type="GeneID" id="43637509"/>
<keyword evidence="1" id="KW-0732">Signal</keyword>
<proteinExistence type="predicted"/>
<dbReference type="EMBL" id="ML743554">
    <property type="protein sequence ID" value="KAE8142523.1"/>
    <property type="molecule type" value="Genomic_DNA"/>
</dbReference>
<keyword evidence="3" id="KW-1185">Reference proteome</keyword>
<feature type="chain" id="PRO_5024856113" description="Secreted protein" evidence="1">
    <location>
        <begin position="19"/>
        <end position="94"/>
    </location>
</feature>
<evidence type="ECO:0000256" key="1">
    <source>
        <dbReference type="SAM" id="SignalP"/>
    </source>
</evidence>
<name>A0A5N6T867_ASPPS</name>
<dbReference type="Proteomes" id="UP000325672">
    <property type="component" value="Unassembled WGS sequence"/>
</dbReference>
<feature type="signal peptide" evidence="1">
    <location>
        <begin position="1"/>
        <end position="18"/>
    </location>
</feature>
<sequence>MLIHLLWLSIAAATVVIARVDPKAPLRSLSEPTAQASRSLQQYPRYNRESSRNSFLISQIQHVSIFWPLLRHSYSSIFKQQTMFISIYTPWRRN</sequence>
<dbReference type="AlphaFoldDB" id="A0A5N6T867"/>
<organism evidence="2 3">
    <name type="scientific">Aspergillus pseudotamarii</name>
    <dbReference type="NCBI Taxonomy" id="132259"/>
    <lineage>
        <taxon>Eukaryota</taxon>
        <taxon>Fungi</taxon>
        <taxon>Dikarya</taxon>
        <taxon>Ascomycota</taxon>
        <taxon>Pezizomycotina</taxon>
        <taxon>Eurotiomycetes</taxon>
        <taxon>Eurotiomycetidae</taxon>
        <taxon>Eurotiales</taxon>
        <taxon>Aspergillaceae</taxon>
        <taxon>Aspergillus</taxon>
        <taxon>Aspergillus subgen. Circumdati</taxon>
    </lineage>
</organism>
<protein>
    <recommendedName>
        <fullName evidence="4">Secreted protein</fullName>
    </recommendedName>
</protein>
<evidence type="ECO:0000313" key="2">
    <source>
        <dbReference type="EMBL" id="KAE8142523.1"/>
    </source>
</evidence>
<evidence type="ECO:0008006" key="4">
    <source>
        <dbReference type="Google" id="ProtNLM"/>
    </source>
</evidence>